<accession>A0ABT4N3B5</accession>
<comment type="caution">
    <text evidence="2">The sequence shown here is derived from an EMBL/GenBank/DDBJ whole genome shotgun (WGS) entry which is preliminary data.</text>
</comment>
<sequence>MGPIPLSVLDLVPRTSGSDNATALRNTIDLAQQAERFGYARYWFAEHHLNPGVIGSSPAVEIALVAGSTLSIRLGSAGVQFGHRSPLATVEEFGLINSLYPGRLDLGIGRSISRPEPKVDSGEESVTEGARKGYLAARGGSAHDEDSYTPNGLLLPKQFDISSAFSSNAVAHLLNLLQQPGAYAPSYDDQISTVLALLDGSYVSPEGLPAHAAPGEGADVQVWILGASGGSSATVAGTKGLRFVASYHHSPSTVIDAVDAYRAAFKPSTDVPEPYVAVSVDAVVAETDDEAIEMASGYAPWVRSIRRGDGAIPFPTPAEAAALDWTDEDRDLVRDRVLTQFVGSPKTVADKLEQLRDATDASEISITTITHDHDARVRSYELIAKEWADR</sequence>
<reference evidence="2" key="1">
    <citation type="submission" date="2022-12" db="EMBL/GenBank/DDBJ databases">
        <authorList>
            <person name="Krivoruchko A.V."/>
            <person name="Elkin A."/>
        </authorList>
    </citation>
    <scope>NUCLEOTIDE SEQUENCE</scope>
    <source>
        <strain evidence="2">IEGM 1388</strain>
    </source>
</reference>
<name>A0ABT4N3B5_GORRU</name>
<keyword evidence="3" id="KW-1185">Reference proteome</keyword>
<evidence type="ECO:0000259" key="1">
    <source>
        <dbReference type="Pfam" id="PF00296"/>
    </source>
</evidence>
<dbReference type="Pfam" id="PF00296">
    <property type="entry name" value="Bac_luciferase"/>
    <property type="match status" value="2"/>
</dbReference>
<dbReference type="PANTHER" id="PTHR30137">
    <property type="entry name" value="LUCIFERASE-LIKE MONOOXYGENASE"/>
    <property type="match status" value="1"/>
</dbReference>
<feature type="domain" description="Luciferase-like" evidence="1">
    <location>
        <begin position="16"/>
        <end position="116"/>
    </location>
</feature>
<proteinExistence type="predicted"/>
<dbReference type="Proteomes" id="UP001067235">
    <property type="component" value="Unassembled WGS sequence"/>
</dbReference>
<gene>
    <name evidence="2" type="ORF">O4213_27530</name>
</gene>
<feature type="domain" description="Luciferase-like" evidence="1">
    <location>
        <begin position="199"/>
        <end position="359"/>
    </location>
</feature>
<protein>
    <submittedName>
        <fullName evidence="2">LLM class flavin-dependent oxidoreductase</fullName>
    </submittedName>
</protein>
<dbReference type="InterPro" id="IPR011251">
    <property type="entry name" value="Luciferase-like_dom"/>
</dbReference>
<evidence type="ECO:0000313" key="2">
    <source>
        <dbReference type="EMBL" id="MCZ4553769.1"/>
    </source>
</evidence>
<dbReference type="SUPFAM" id="SSF51679">
    <property type="entry name" value="Bacterial luciferase-like"/>
    <property type="match status" value="2"/>
</dbReference>
<dbReference type="Gene3D" id="3.20.20.30">
    <property type="entry name" value="Luciferase-like domain"/>
    <property type="match status" value="1"/>
</dbReference>
<dbReference type="EMBL" id="JAPWIE010000012">
    <property type="protein sequence ID" value="MCZ4553769.1"/>
    <property type="molecule type" value="Genomic_DNA"/>
</dbReference>
<evidence type="ECO:0000313" key="3">
    <source>
        <dbReference type="Proteomes" id="UP001067235"/>
    </source>
</evidence>
<dbReference type="RefSeq" id="WP_301574475.1">
    <property type="nucleotide sequence ID" value="NZ_JAPWIE010000012.1"/>
</dbReference>
<dbReference type="CDD" id="cd00347">
    <property type="entry name" value="Flavin_utilizing_monoxygenases"/>
    <property type="match status" value="1"/>
</dbReference>
<dbReference type="InterPro" id="IPR050766">
    <property type="entry name" value="Bact_Lucif_Oxidored"/>
</dbReference>
<dbReference type="InterPro" id="IPR036661">
    <property type="entry name" value="Luciferase-like_sf"/>
</dbReference>
<organism evidence="2 3">
    <name type="scientific">Gordonia rubripertincta</name>
    <name type="common">Rhodococcus corallinus</name>
    <dbReference type="NCBI Taxonomy" id="36822"/>
    <lineage>
        <taxon>Bacteria</taxon>
        <taxon>Bacillati</taxon>
        <taxon>Actinomycetota</taxon>
        <taxon>Actinomycetes</taxon>
        <taxon>Mycobacteriales</taxon>
        <taxon>Gordoniaceae</taxon>
        <taxon>Gordonia</taxon>
    </lineage>
</organism>
<dbReference type="PANTHER" id="PTHR30137:SF6">
    <property type="entry name" value="LUCIFERASE-LIKE MONOOXYGENASE"/>
    <property type="match status" value="1"/>
</dbReference>